<dbReference type="PANTHER" id="PTHR23409:SF18">
    <property type="entry name" value="RIBONUCLEOSIDE-DIPHOSPHATE REDUCTASE SUBUNIT M2"/>
    <property type="match status" value="1"/>
</dbReference>
<keyword evidence="4" id="KW-1185">Reference proteome</keyword>
<proteinExistence type="inferred from homology"/>
<keyword evidence="2" id="KW-1133">Transmembrane helix</keyword>
<dbReference type="OrthoDB" id="10248373at2759"/>
<dbReference type="CDD" id="cd01049">
    <property type="entry name" value="RNRR2"/>
    <property type="match status" value="1"/>
</dbReference>
<dbReference type="InParanoid" id="A0A0C2TKP9"/>
<keyword evidence="2" id="KW-0472">Membrane</keyword>
<protein>
    <submittedName>
        <fullName evidence="3">Uncharacterized protein</fullName>
    </submittedName>
</protein>
<dbReference type="InterPro" id="IPR012348">
    <property type="entry name" value="RNR-like"/>
</dbReference>
<organism evidence="3 4">
    <name type="scientific">Amanita muscaria (strain Koide BX008)</name>
    <dbReference type="NCBI Taxonomy" id="946122"/>
    <lineage>
        <taxon>Eukaryota</taxon>
        <taxon>Fungi</taxon>
        <taxon>Dikarya</taxon>
        <taxon>Basidiomycota</taxon>
        <taxon>Agaricomycotina</taxon>
        <taxon>Agaricomycetes</taxon>
        <taxon>Agaricomycetidae</taxon>
        <taxon>Agaricales</taxon>
        <taxon>Pluteineae</taxon>
        <taxon>Amanitaceae</taxon>
        <taxon>Amanita</taxon>
    </lineage>
</organism>
<feature type="transmembrane region" description="Helical" evidence="2">
    <location>
        <begin position="134"/>
        <end position="155"/>
    </location>
</feature>
<dbReference type="AlphaFoldDB" id="A0A0C2TKP9"/>
<dbReference type="PANTHER" id="PTHR23409">
    <property type="entry name" value="RIBONUCLEOSIDE-DIPHOSPHATE REDUCTASE SMALL CHAIN"/>
    <property type="match status" value="1"/>
</dbReference>
<sequence>MYKKAQASFWTAEEIDLSHDLVDWSERLTAEERYFISHILAFFAAADGIVNENLVERFSSEVQVPEARCFYGFQVMMENVHNETYSLLVDTYIKDPEERQHLFNAIETVPSIKRKADWALRWISERNAVFAERLIAFAAVEGIFFSGSFAAIFWIKKRGLMPGLTYSNELISRDEGLHTDFACLLFAHLRRRPHPETILRIITEAVDIEQEFLTEALPVALIGMNTSLMCQYIEFVADRLLVSLGNEKHYHSTNPFDFMDLISLQGKTNFFEKRVSEYARATYMQSHGIHSRLLPPRAFTTSEDF</sequence>
<dbReference type="GO" id="GO:0009263">
    <property type="term" value="P:deoxyribonucleotide biosynthetic process"/>
    <property type="evidence" value="ECO:0007669"/>
    <property type="project" value="InterPro"/>
</dbReference>
<name>A0A0C2TKP9_AMAMK</name>
<evidence type="ECO:0000313" key="4">
    <source>
        <dbReference type="Proteomes" id="UP000054549"/>
    </source>
</evidence>
<dbReference type="Proteomes" id="UP000054549">
    <property type="component" value="Unassembled WGS sequence"/>
</dbReference>
<dbReference type="STRING" id="946122.A0A0C2TKP9"/>
<dbReference type="EMBL" id="KN818231">
    <property type="protein sequence ID" value="KIL67579.1"/>
    <property type="molecule type" value="Genomic_DNA"/>
</dbReference>
<gene>
    <name evidence="3" type="ORF">M378DRAFT_159386</name>
</gene>
<dbReference type="InterPro" id="IPR033909">
    <property type="entry name" value="RNR_small"/>
</dbReference>
<keyword evidence="2" id="KW-0812">Transmembrane</keyword>
<dbReference type="Gene3D" id="1.10.620.20">
    <property type="entry name" value="Ribonucleotide Reductase, subunit A"/>
    <property type="match status" value="1"/>
</dbReference>
<dbReference type="Pfam" id="PF00268">
    <property type="entry name" value="Ribonuc_red_sm"/>
    <property type="match status" value="1"/>
</dbReference>
<reference evidence="3 4" key="1">
    <citation type="submission" date="2014-04" db="EMBL/GenBank/DDBJ databases">
        <title>Evolutionary Origins and Diversification of the Mycorrhizal Mutualists.</title>
        <authorList>
            <consortium name="DOE Joint Genome Institute"/>
            <consortium name="Mycorrhizal Genomics Consortium"/>
            <person name="Kohler A."/>
            <person name="Kuo A."/>
            <person name="Nagy L.G."/>
            <person name="Floudas D."/>
            <person name="Copeland A."/>
            <person name="Barry K.W."/>
            <person name="Cichocki N."/>
            <person name="Veneault-Fourrey C."/>
            <person name="LaButti K."/>
            <person name="Lindquist E.A."/>
            <person name="Lipzen A."/>
            <person name="Lundell T."/>
            <person name="Morin E."/>
            <person name="Murat C."/>
            <person name="Riley R."/>
            <person name="Ohm R."/>
            <person name="Sun H."/>
            <person name="Tunlid A."/>
            <person name="Henrissat B."/>
            <person name="Grigoriev I.V."/>
            <person name="Hibbett D.S."/>
            <person name="Martin F."/>
        </authorList>
    </citation>
    <scope>NUCLEOTIDE SEQUENCE [LARGE SCALE GENOMIC DNA]</scope>
    <source>
        <strain evidence="3 4">Koide BX008</strain>
    </source>
</reference>
<dbReference type="GO" id="GO:0016491">
    <property type="term" value="F:oxidoreductase activity"/>
    <property type="evidence" value="ECO:0007669"/>
    <property type="project" value="InterPro"/>
</dbReference>
<dbReference type="HOGENOM" id="CLU_035339_2_2_1"/>
<evidence type="ECO:0000256" key="1">
    <source>
        <dbReference type="ARBA" id="ARBA00009303"/>
    </source>
</evidence>
<dbReference type="InterPro" id="IPR000358">
    <property type="entry name" value="RNR_small_fam"/>
</dbReference>
<comment type="similarity">
    <text evidence="1">Belongs to the ribonucleoside diphosphate reductase small chain family.</text>
</comment>
<dbReference type="SUPFAM" id="SSF47240">
    <property type="entry name" value="Ferritin-like"/>
    <property type="match status" value="1"/>
</dbReference>
<evidence type="ECO:0000313" key="3">
    <source>
        <dbReference type="EMBL" id="KIL67579.1"/>
    </source>
</evidence>
<dbReference type="InterPro" id="IPR009078">
    <property type="entry name" value="Ferritin-like_SF"/>
</dbReference>
<accession>A0A0C2TKP9</accession>
<evidence type="ECO:0000256" key="2">
    <source>
        <dbReference type="SAM" id="Phobius"/>
    </source>
</evidence>